<comment type="caution">
    <text evidence="1">The sequence shown here is derived from an EMBL/GenBank/DDBJ whole genome shotgun (WGS) entry which is preliminary data.</text>
</comment>
<dbReference type="Proteomes" id="UP000321577">
    <property type="component" value="Unassembled WGS sequence"/>
</dbReference>
<gene>
    <name evidence="1" type="ORF">BGE01nite_21700</name>
</gene>
<evidence type="ECO:0000313" key="1">
    <source>
        <dbReference type="EMBL" id="GEP42879.1"/>
    </source>
</evidence>
<evidence type="ECO:0000313" key="2">
    <source>
        <dbReference type="Proteomes" id="UP000321577"/>
    </source>
</evidence>
<dbReference type="AlphaFoldDB" id="A0A512M823"/>
<dbReference type="EMBL" id="BKAG01000012">
    <property type="protein sequence ID" value="GEP42879.1"/>
    <property type="molecule type" value="Genomic_DNA"/>
</dbReference>
<organism evidence="1 2">
    <name type="scientific">Brevifollis gellanilyticus</name>
    <dbReference type="NCBI Taxonomy" id="748831"/>
    <lineage>
        <taxon>Bacteria</taxon>
        <taxon>Pseudomonadati</taxon>
        <taxon>Verrucomicrobiota</taxon>
        <taxon>Verrucomicrobiia</taxon>
        <taxon>Verrucomicrobiales</taxon>
        <taxon>Verrucomicrobiaceae</taxon>
    </lineage>
</organism>
<sequence length="487" mass="52433">MTVLVGSLVGAEPVSVKTETFDRDPGWEGHNNHIIPKNVLMVKQDFGFSPTNFAGKGAGELGGRIQRSTTPAYYAKEIPVKTLNDSFSASGSFALTKSEGGAGVFFGFFNSNQPGGSGRPIGSLGLDFDFEGKGGRLATRLITNTNKSCGTFITPYLPGKFRPTPIKNDGTRYHWTLSYEPQGAQGRGQFTFTMRSDTHTFEDYGALPPASETEAQARFPNTKKFVIELPAGYKEEGATFDRFGALNMMKSGGAVMMYFDDVTFLEQDEDFTQDPGWTASGNRTTYEDHEVVGAHNFGFSEKTQHAGGTKPGEVGGGLWRSGDYGYYADRVGTLNLDQRLEAKGKVKLVTAGPDSDMHIGWFSSATKDKSPDEAGNFVGIHVGGPTRIGHYFLPQFASATGTKGKVDSGPVLTPGKLFAWSLVYDPAANHGMGEIHVTLGSATATLQLKPGQKQQGATLDRFGLFTSQAGGQMVKIFLDDVSYTTAR</sequence>
<reference evidence="1 2" key="1">
    <citation type="submission" date="2019-07" db="EMBL/GenBank/DDBJ databases">
        <title>Whole genome shotgun sequence of Brevifollis gellanilyticus NBRC 108608.</title>
        <authorList>
            <person name="Hosoyama A."/>
            <person name="Uohara A."/>
            <person name="Ohji S."/>
            <person name="Ichikawa N."/>
        </authorList>
    </citation>
    <scope>NUCLEOTIDE SEQUENCE [LARGE SCALE GENOMIC DNA]</scope>
    <source>
        <strain evidence="1 2">NBRC 108608</strain>
    </source>
</reference>
<name>A0A512M823_9BACT</name>
<accession>A0A512M823</accession>
<protein>
    <submittedName>
        <fullName evidence="1">Uncharacterized protein</fullName>
    </submittedName>
</protein>
<keyword evidence="2" id="KW-1185">Reference proteome</keyword>
<proteinExistence type="predicted"/>